<comment type="caution">
    <text evidence="1">The sequence shown here is derived from an EMBL/GenBank/DDBJ whole genome shotgun (WGS) entry which is preliminary data.</text>
</comment>
<dbReference type="RefSeq" id="WP_125562879.1">
    <property type="nucleotide sequence ID" value="NZ_RBVX01000081.1"/>
</dbReference>
<evidence type="ECO:0000313" key="1">
    <source>
        <dbReference type="EMBL" id="RSL29258.1"/>
    </source>
</evidence>
<organism evidence="1 2">
    <name type="scientific">Salibacterium salarium</name>
    <dbReference type="NCBI Taxonomy" id="284579"/>
    <lineage>
        <taxon>Bacteria</taxon>
        <taxon>Bacillati</taxon>
        <taxon>Bacillota</taxon>
        <taxon>Bacilli</taxon>
        <taxon>Bacillales</taxon>
        <taxon>Bacillaceae</taxon>
    </lineage>
</organism>
<name>A0A428MT08_9BACI</name>
<gene>
    <name evidence="1" type="ORF">D7Z54_32240</name>
</gene>
<keyword evidence="2" id="KW-1185">Reference proteome</keyword>
<protein>
    <submittedName>
        <fullName evidence="1">Uncharacterized protein</fullName>
    </submittedName>
</protein>
<dbReference type="Proteomes" id="UP000275076">
    <property type="component" value="Unassembled WGS sequence"/>
</dbReference>
<accession>A0A428MT08</accession>
<dbReference type="EMBL" id="RBVX01000081">
    <property type="protein sequence ID" value="RSL29258.1"/>
    <property type="molecule type" value="Genomic_DNA"/>
</dbReference>
<proteinExistence type="predicted"/>
<evidence type="ECO:0000313" key="2">
    <source>
        <dbReference type="Proteomes" id="UP000275076"/>
    </source>
</evidence>
<sequence>MYLKKLRTALRQLSEKETNDIAKIARENLHRQEQIGDSVRAAHVTGYLKSFIDENKTSVKYLEAYFEAIEEWEPGFVCKVFFGERVRSSNTWHNLLIKVTNDVPSKTLVDYKDNDILMTELKTLFITLVESCVSDDPDETIQTFRTLNNVLERR</sequence>
<reference evidence="1 2" key="1">
    <citation type="submission" date="2018-10" db="EMBL/GenBank/DDBJ databases">
        <title>Draft genome sequence of Bacillus salarius IM0101, isolated from a hypersaline soil in Inner Mongolia, China.</title>
        <authorList>
            <person name="Yamprayoonswat W."/>
            <person name="Boonvisut S."/>
            <person name="Jumpathong W."/>
            <person name="Sittihan S."/>
            <person name="Ruangsuj P."/>
            <person name="Wanthongcharoen S."/>
            <person name="Thongpramul N."/>
            <person name="Pimmason S."/>
            <person name="Yu B."/>
            <person name="Yasawong M."/>
        </authorList>
    </citation>
    <scope>NUCLEOTIDE SEQUENCE [LARGE SCALE GENOMIC DNA]</scope>
    <source>
        <strain evidence="1 2">IM0101</strain>
    </source>
</reference>
<dbReference type="AlphaFoldDB" id="A0A428MT08"/>